<name>A0A7J6SPV4_PEROL</name>
<protein>
    <submittedName>
        <fullName evidence="4">Uncharacterized protein</fullName>
    </submittedName>
</protein>
<evidence type="ECO:0000313" key="3">
    <source>
        <dbReference type="EMBL" id="KAF4733249.1"/>
    </source>
</evidence>
<feature type="compositionally biased region" description="Basic and acidic residues" evidence="2">
    <location>
        <begin position="211"/>
        <end position="233"/>
    </location>
</feature>
<dbReference type="Proteomes" id="UP000574390">
    <property type="component" value="Unassembled WGS sequence"/>
</dbReference>
<evidence type="ECO:0000313" key="4">
    <source>
        <dbReference type="EMBL" id="KAF4734160.1"/>
    </source>
</evidence>
<feature type="compositionally biased region" description="Pro residues" evidence="2">
    <location>
        <begin position="409"/>
        <end position="421"/>
    </location>
</feature>
<proteinExistence type="predicted"/>
<sequence>MAAVTATSAIATPSKAYEVLAVTTKDPPIEKPTPEEVRDYALWLGFTDDDRDLFWIAVQVMMARIPRHILISRELGPNNTHSGAGRGRLAAHPALVSAAGQNLGARFDSFYQQAVTKYKKGKCNRKELAELLSQPWLLEGLHKHRASSAKPAAGARAYKNRSGDERTPADPCPETTNVNGNNNRAKKEEERLKSVMAWAEHAVTSSSDSETEQRRQKHSSDGEESQRLFTTRDTKMKDGGQVFAELEEMREEMQRIKQKLADARESSDSAITLQGTEEKAKIESLRAALQQTNEEVASSEYVVEAYRTEAAELRARLTESRDFVAALAEEESSTRDLIAEKETLAKSVSEEVHRFRGMLRAERSRRGLGRVCSGKAPEAAADVLDRTEPALPAVKRHTYWDELLDKDLMPPPPPDFSPPKPSKLGQDSAVGLTSAQPSPISLQDEELPELAEVMAFSEELVTGSGEDPW</sequence>
<dbReference type="Proteomes" id="UP000553632">
    <property type="component" value="Unassembled WGS sequence"/>
</dbReference>
<accession>A0A7J6SPV4</accession>
<dbReference type="EMBL" id="JABANO010017571">
    <property type="protein sequence ID" value="KAF4733249.1"/>
    <property type="molecule type" value="Genomic_DNA"/>
</dbReference>
<organism evidence="4 6">
    <name type="scientific">Perkinsus olseni</name>
    <name type="common">Perkinsus atlanticus</name>
    <dbReference type="NCBI Taxonomy" id="32597"/>
    <lineage>
        <taxon>Eukaryota</taxon>
        <taxon>Sar</taxon>
        <taxon>Alveolata</taxon>
        <taxon>Perkinsozoa</taxon>
        <taxon>Perkinsea</taxon>
        <taxon>Perkinsida</taxon>
        <taxon>Perkinsidae</taxon>
        <taxon>Perkinsus</taxon>
    </lineage>
</organism>
<feature type="coiled-coil region" evidence="1">
    <location>
        <begin position="243"/>
        <end position="295"/>
    </location>
</feature>
<feature type="region of interest" description="Disordered" evidence="2">
    <location>
        <begin position="145"/>
        <end position="233"/>
    </location>
</feature>
<feature type="compositionally biased region" description="Polar residues" evidence="2">
    <location>
        <begin position="431"/>
        <end position="441"/>
    </location>
</feature>
<reference evidence="5 6" key="1">
    <citation type="submission" date="2020-04" db="EMBL/GenBank/DDBJ databases">
        <title>Perkinsus olseni comparative genomics.</title>
        <authorList>
            <person name="Bogema D.R."/>
        </authorList>
    </citation>
    <scope>NUCLEOTIDE SEQUENCE [LARGE SCALE GENOMIC DNA]</scope>
    <source>
        <strain evidence="4">ATCC PRA-205</strain>
        <strain evidence="3 5">ATCC PRA-207</strain>
    </source>
</reference>
<evidence type="ECO:0000256" key="2">
    <source>
        <dbReference type="SAM" id="MobiDB-lite"/>
    </source>
</evidence>
<feature type="region of interest" description="Disordered" evidence="2">
    <location>
        <begin position="404"/>
        <end position="441"/>
    </location>
</feature>
<feature type="compositionally biased region" description="Low complexity" evidence="2">
    <location>
        <begin position="148"/>
        <end position="157"/>
    </location>
</feature>
<evidence type="ECO:0000313" key="6">
    <source>
        <dbReference type="Proteomes" id="UP000574390"/>
    </source>
</evidence>
<comment type="caution">
    <text evidence="4">The sequence shown here is derived from an EMBL/GenBank/DDBJ whole genome shotgun (WGS) entry which is preliminary data.</text>
</comment>
<feature type="compositionally biased region" description="Polar residues" evidence="2">
    <location>
        <begin position="174"/>
        <end position="183"/>
    </location>
</feature>
<dbReference type="AlphaFoldDB" id="A0A7J6SPV4"/>
<dbReference type="EMBL" id="JABANM010013542">
    <property type="protein sequence ID" value="KAF4734160.1"/>
    <property type="molecule type" value="Genomic_DNA"/>
</dbReference>
<keyword evidence="1" id="KW-0175">Coiled coil</keyword>
<keyword evidence="5" id="KW-1185">Reference proteome</keyword>
<dbReference type="OMA" id="NTHSGAG"/>
<evidence type="ECO:0000256" key="1">
    <source>
        <dbReference type="SAM" id="Coils"/>
    </source>
</evidence>
<evidence type="ECO:0000313" key="5">
    <source>
        <dbReference type="Proteomes" id="UP000553632"/>
    </source>
</evidence>
<gene>
    <name evidence="4" type="ORF">FOZ62_029221</name>
    <name evidence="3" type="ORF">FOZ63_007978</name>
</gene>